<protein>
    <submittedName>
        <fullName evidence="1">Uncharacterized protein</fullName>
    </submittedName>
</protein>
<dbReference type="EMBL" id="JAPFFI010000027">
    <property type="protein sequence ID" value="KAJ6301235.1"/>
    <property type="molecule type" value="Genomic_DNA"/>
</dbReference>
<keyword evidence="2" id="KW-1185">Reference proteome</keyword>
<dbReference type="Proteomes" id="UP001141253">
    <property type="component" value="Chromosome 16"/>
</dbReference>
<sequence length="52" mass="5935">MNPLLLSCSSPCFPVGSVTLFRCLRRREGHYCDLNPREGCDRGCQNAFLTWN</sequence>
<evidence type="ECO:0000313" key="1">
    <source>
        <dbReference type="EMBL" id="KAJ6301235.1"/>
    </source>
</evidence>
<gene>
    <name evidence="1" type="ORF">OIU77_015530</name>
</gene>
<reference evidence="1" key="1">
    <citation type="submission" date="2022-10" db="EMBL/GenBank/DDBJ databases">
        <authorList>
            <person name="Hyden B.L."/>
            <person name="Feng K."/>
            <person name="Yates T."/>
            <person name="Jawdy S."/>
            <person name="Smart L.B."/>
            <person name="Muchero W."/>
        </authorList>
    </citation>
    <scope>NUCLEOTIDE SEQUENCE</scope>
    <source>
        <tissue evidence="1">Shoot tip</tissue>
    </source>
</reference>
<reference evidence="1" key="2">
    <citation type="journal article" date="2023" name="Int. J. Mol. Sci.">
        <title>De Novo Assembly and Annotation of 11 Diverse Shrub Willow (Salix) Genomes Reveals Novel Gene Organization in Sex-Linked Regions.</title>
        <authorList>
            <person name="Hyden B."/>
            <person name="Feng K."/>
            <person name="Yates T.B."/>
            <person name="Jawdy S."/>
            <person name="Cereghino C."/>
            <person name="Smart L.B."/>
            <person name="Muchero W."/>
        </authorList>
    </citation>
    <scope>NUCLEOTIDE SEQUENCE</scope>
    <source>
        <tissue evidence="1">Shoot tip</tissue>
    </source>
</reference>
<organism evidence="1 2">
    <name type="scientific">Salix suchowensis</name>
    <dbReference type="NCBI Taxonomy" id="1278906"/>
    <lineage>
        <taxon>Eukaryota</taxon>
        <taxon>Viridiplantae</taxon>
        <taxon>Streptophyta</taxon>
        <taxon>Embryophyta</taxon>
        <taxon>Tracheophyta</taxon>
        <taxon>Spermatophyta</taxon>
        <taxon>Magnoliopsida</taxon>
        <taxon>eudicotyledons</taxon>
        <taxon>Gunneridae</taxon>
        <taxon>Pentapetalae</taxon>
        <taxon>rosids</taxon>
        <taxon>fabids</taxon>
        <taxon>Malpighiales</taxon>
        <taxon>Salicaceae</taxon>
        <taxon>Saliceae</taxon>
        <taxon>Salix</taxon>
    </lineage>
</organism>
<evidence type="ECO:0000313" key="2">
    <source>
        <dbReference type="Proteomes" id="UP001141253"/>
    </source>
</evidence>
<proteinExistence type="predicted"/>
<accession>A0ABQ8ZHQ1</accession>
<name>A0ABQ8ZHQ1_9ROSI</name>
<comment type="caution">
    <text evidence="1">The sequence shown here is derived from an EMBL/GenBank/DDBJ whole genome shotgun (WGS) entry which is preliminary data.</text>
</comment>